<proteinExistence type="predicted"/>
<evidence type="ECO:0000313" key="1">
    <source>
        <dbReference type="EMBL" id="RAH44505.1"/>
    </source>
</evidence>
<reference evidence="1" key="1">
    <citation type="submission" date="2018-02" db="EMBL/GenBank/DDBJ databases">
        <title>The genomes of Aspergillus section Nigri reveals drivers in fungal speciation.</title>
        <authorList>
            <consortium name="DOE Joint Genome Institute"/>
            <person name="Vesth T.C."/>
            <person name="Nybo J."/>
            <person name="Theobald S."/>
            <person name="Brandl J."/>
            <person name="Frisvad J.C."/>
            <person name="Nielsen K.F."/>
            <person name="Lyhne E.K."/>
            <person name="Kogle M.E."/>
            <person name="Kuo A."/>
            <person name="Riley R."/>
            <person name="Clum A."/>
            <person name="Nolan M."/>
            <person name="Lipzen A."/>
            <person name="Salamov A."/>
            <person name="Henrissat B."/>
            <person name="Wiebenga A."/>
            <person name="De vries R.P."/>
            <person name="Grigoriev I.V."/>
            <person name="Mortensen U.H."/>
            <person name="Andersen M.R."/>
            <person name="Baker S.E."/>
        </authorList>
    </citation>
    <scope>NUCLEOTIDE SEQUENCE</scope>
    <source>
        <strain evidence="1">CBS 621.78</strain>
    </source>
</reference>
<accession>A0ACD1G5G1</accession>
<keyword evidence="2" id="KW-1185">Reference proteome</keyword>
<dbReference type="EMBL" id="KZ825353">
    <property type="protein sequence ID" value="RAH44505.1"/>
    <property type="molecule type" value="Genomic_DNA"/>
</dbReference>
<organism evidence="1 2">
    <name type="scientific">Aspergillus brunneoviolaceus CBS 621.78</name>
    <dbReference type="NCBI Taxonomy" id="1450534"/>
    <lineage>
        <taxon>Eukaryota</taxon>
        <taxon>Fungi</taxon>
        <taxon>Dikarya</taxon>
        <taxon>Ascomycota</taxon>
        <taxon>Pezizomycotina</taxon>
        <taxon>Eurotiomycetes</taxon>
        <taxon>Eurotiomycetidae</taxon>
        <taxon>Eurotiales</taxon>
        <taxon>Aspergillaceae</taxon>
        <taxon>Aspergillus</taxon>
        <taxon>Aspergillus subgen. Circumdati</taxon>
    </lineage>
</organism>
<evidence type="ECO:0000313" key="2">
    <source>
        <dbReference type="Proteomes" id="UP000249057"/>
    </source>
</evidence>
<gene>
    <name evidence="1" type="ORF">BO95DRAFT_174255</name>
</gene>
<sequence length="173" mass="18346">MTPTCADGPASVDTVLILPVHAQCSSYPDNSCSAAQKSTIELEMTNTISLASFAASDFQSSPYYEAFFPASVRSSTFTADAANVLARSFKKPCSQMADRISCKSPAITKACASYQGRNGTPEHHEQGGQRRLPALCHRDILVSSTTRLPPAIIFLSTFCGVSTMAPGTHASCT</sequence>
<name>A0ACD1G5G1_9EURO</name>
<dbReference type="Proteomes" id="UP000249057">
    <property type="component" value="Unassembled WGS sequence"/>
</dbReference>
<protein>
    <submittedName>
        <fullName evidence="1">Uncharacterized protein</fullName>
    </submittedName>
</protein>